<comment type="catalytic activity">
    <reaction evidence="4">
        <text>uridine(2605) in 23S rRNA = pseudouridine(2605) in 23S rRNA</text>
        <dbReference type="Rhea" id="RHEA:42520"/>
        <dbReference type="Rhea" id="RHEA-COMP:10095"/>
        <dbReference type="Rhea" id="RHEA-COMP:10096"/>
        <dbReference type="ChEBI" id="CHEBI:65314"/>
        <dbReference type="ChEBI" id="CHEBI:65315"/>
        <dbReference type="EC" id="5.4.99.22"/>
    </reaction>
</comment>
<reference evidence="9 10" key="1">
    <citation type="submission" date="2018-04" db="EMBL/GenBank/DDBJ databases">
        <title>Novel species isolated from glacier.</title>
        <authorList>
            <person name="Liu Q."/>
            <person name="Xin Y.-H."/>
        </authorList>
    </citation>
    <scope>NUCLEOTIDE SEQUENCE [LARGE SCALE GENOMIC DNA]</scope>
    <source>
        <strain evidence="9 10">GT1R17</strain>
    </source>
</reference>
<dbReference type="GO" id="GO:0003723">
    <property type="term" value="F:RNA binding"/>
    <property type="evidence" value="ECO:0007669"/>
    <property type="project" value="UniProtKB-KW"/>
</dbReference>
<dbReference type="InterPro" id="IPR006145">
    <property type="entry name" value="PsdUridine_synth_RsuA/RluA"/>
</dbReference>
<evidence type="ECO:0000256" key="4">
    <source>
        <dbReference type="ARBA" id="ARBA00036944"/>
    </source>
</evidence>
<dbReference type="EMBL" id="QANS01000004">
    <property type="protein sequence ID" value="PTU31076.1"/>
    <property type="molecule type" value="Genomic_DNA"/>
</dbReference>
<dbReference type="InterPro" id="IPR020094">
    <property type="entry name" value="TruA/RsuA/RluB/E/F_N"/>
</dbReference>
<dbReference type="NCBIfam" id="TIGR00093">
    <property type="entry name" value="pseudouridine synthase"/>
    <property type="match status" value="1"/>
</dbReference>
<dbReference type="GO" id="GO:0000455">
    <property type="term" value="P:enzyme-directed rRNA pseudouridine synthesis"/>
    <property type="evidence" value="ECO:0007669"/>
    <property type="project" value="UniProtKB-ARBA"/>
</dbReference>
<evidence type="ECO:0000256" key="5">
    <source>
        <dbReference type="ARBA" id="ARBA00037383"/>
    </source>
</evidence>
<dbReference type="Gene3D" id="3.30.70.580">
    <property type="entry name" value="Pseudouridine synthase I, catalytic domain, N-terminal subdomain"/>
    <property type="match status" value="1"/>
</dbReference>
<comment type="similarity">
    <text evidence="1 7">Belongs to the pseudouridine synthase RsuA family.</text>
</comment>
<gene>
    <name evidence="9" type="ORF">CJD38_12350</name>
</gene>
<keyword evidence="2 6" id="KW-0694">RNA-binding</keyword>
<dbReference type="SUPFAM" id="SSF55120">
    <property type="entry name" value="Pseudouridine synthase"/>
    <property type="match status" value="1"/>
</dbReference>
<keyword evidence="10" id="KW-1185">Reference proteome</keyword>
<evidence type="ECO:0000256" key="3">
    <source>
        <dbReference type="ARBA" id="ARBA00023235"/>
    </source>
</evidence>
<comment type="caution">
    <text evidence="9">The sequence shown here is derived from an EMBL/GenBank/DDBJ whole genome shotgun (WGS) entry which is preliminary data.</text>
</comment>
<feature type="domain" description="RNA-binding S4" evidence="8">
    <location>
        <begin position="10"/>
        <end position="69"/>
    </location>
</feature>
<dbReference type="EC" id="5.4.99.-" evidence="7"/>
<dbReference type="CDD" id="cd00165">
    <property type="entry name" value="S4"/>
    <property type="match status" value="1"/>
</dbReference>
<dbReference type="Pfam" id="PF01479">
    <property type="entry name" value="S4"/>
    <property type="match status" value="1"/>
</dbReference>
<evidence type="ECO:0000256" key="7">
    <source>
        <dbReference type="RuleBase" id="RU003887"/>
    </source>
</evidence>
<dbReference type="SMART" id="SM00363">
    <property type="entry name" value="S4"/>
    <property type="match status" value="1"/>
</dbReference>
<proteinExistence type="inferred from homology"/>
<evidence type="ECO:0000256" key="1">
    <source>
        <dbReference type="ARBA" id="ARBA00008348"/>
    </source>
</evidence>
<sequence length="272" mass="30882">MQRSESKLSERIQKVLATAGVASRRHIEQWIQEGRITVNGQPATVGQKIDHTDRVKVDGKPVRLAKKEESVRVLLYRKRVGELVTRDDPDGRRTVFRKLPELESGRWIAVGRLDINTSGLLLLTNHGELARRLTHPSFEITREYAVRVLGEMNEEIAERLVNGVELEDGPAHFDSLEAGANEDGEGANQWYRVVLREGRNREVRRLFESQGLQVSRLIRVSYGPIELGRGIKTGGCREAEPLELKALLAAVGLEELLPKKPQRRRERDDDDY</sequence>
<dbReference type="AlphaFoldDB" id="A0A2T5MET2"/>
<dbReference type="FunFam" id="3.30.70.1560:FF:000001">
    <property type="entry name" value="Pseudouridine synthase"/>
    <property type="match status" value="1"/>
</dbReference>
<dbReference type="InterPro" id="IPR036986">
    <property type="entry name" value="S4_RNA-bd_sf"/>
</dbReference>
<dbReference type="PROSITE" id="PS01149">
    <property type="entry name" value="PSI_RSU"/>
    <property type="match status" value="1"/>
</dbReference>
<dbReference type="OrthoDB" id="9807213at2"/>
<dbReference type="PANTHER" id="PTHR47683">
    <property type="entry name" value="PSEUDOURIDINE SYNTHASE FAMILY PROTEIN-RELATED"/>
    <property type="match status" value="1"/>
</dbReference>
<evidence type="ECO:0000259" key="8">
    <source>
        <dbReference type="SMART" id="SM00363"/>
    </source>
</evidence>
<dbReference type="PANTHER" id="PTHR47683:SF3">
    <property type="entry name" value="RIBOSOMAL LARGE SUBUNIT PSEUDOURIDINE SYNTHASE B"/>
    <property type="match status" value="1"/>
</dbReference>
<dbReference type="InterPro" id="IPR002942">
    <property type="entry name" value="S4_RNA-bd"/>
</dbReference>
<dbReference type="FunFam" id="3.10.290.10:FF:000003">
    <property type="entry name" value="Pseudouridine synthase"/>
    <property type="match status" value="1"/>
</dbReference>
<dbReference type="InterPro" id="IPR042092">
    <property type="entry name" value="PsdUridine_s_RsuA/RluB/E/F_cat"/>
</dbReference>
<dbReference type="InterPro" id="IPR020103">
    <property type="entry name" value="PsdUridine_synth_cat_dom_sf"/>
</dbReference>
<dbReference type="SUPFAM" id="SSF55174">
    <property type="entry name" value="Alpha-L RNA-binding motif"/>
    <property type="match status" value="1"/>
</dbReference>
<comment type="function">
    <text evidence="5">Responsible for synthesis of pseudouridine from uracil-2605 in 23S ribosomal RNA.</text>
</comment>
<dbReference type="Gene3D" id="3.30.70.1560">
    <property type="entry name" value="Alpha-L RNA-binding motif"/>
    <property type="match status" value="1"/>
</dbReference>
<dbReference type="InterPro" id="IPR018496">
    <property type="entry name" value="PsdUridine_synth_RsuA/RluB_CS"/>
</dbReference>
<dbReference type="GO" id="GO:0160139">
    <property type="term" value="F:23S rRNA pseudouridine(2605) synthase activity"/>
    <property type="evidence" value="ECO:0007669"/>
    <property type="project" value="UniProtKB-EC"/>
</dbReference>
<evidence type="ECO:0000313" key="10">
    <source>
        <dbReference type="Proteomes" id="UP000244248"/>
    </source>
</evidence>
<dbReference type="Pfam" id="PF00849">
    <property type="entry name" value="PseudoU_synth_2"/>
    <property type="match status" value="1"/>
</dbReference>
<evidence type="ECO:0000256" key="2">
    <source>
        <dbReference type="ARBA" id="ARBA00022884"/>
    </source>
</evidence>
<dbReference type="InterPro" id="IPR050343">
    <property type="entry name" value="RsuA_PseudoU_synthase"/>
</dbReference>
<keyword evidence="3 7" id="KW-0413">Isomerase</keyword>
<evidence type="ECO:0000313" key="9">
    <source>
        <dbReference type="EMBL" id="PTU31076.1"/>
    </source>
</evidence>
<organism evidence="9 10">
    <name type="scientific">Stenotrophobium rhamnosiphilum</name>
    <dbReference type="NCBI Taxonomy" id="2029166"/>
    <lineage>
        <taxon>Bacteria</taxon>
        <taxon>Pseudomonadati</taxon>
        <taxon>Pseudomonadota</taxon>
        <taxon>Gammaproteobacteria</taxon>
        <taxon>Nevskiales</taxon>
        <taxon>Nevskiaceae</taxon>
        <taxon>Stenotrophobium</taxon>
    </lineage>
</organism>
<dbReference type="InterPro" id="IPR000748">
    <property type="entry name" value="PsdUridine_synth_RsuA/RluB/E/F"/>
</dbReference>
<dbReference type="Gene3D" id="3.10.290.10">
    <property type="entry name" value="RNA-binding S4 domain"/>
    <property type="match status" value="1"/>
</dbReference>
<dbReference type="Proteomes" id="UP000244248">
    <property type="component" value="Unassembled WGS sequence"/>
</dbReference>
<name>A0A2T5MET2_9GAMM</name>
<protein>
    <recommendedName>
        <fullName evidence="7">Pseudouridine synthase</fullName>
        <ecNumber evidence="7">5.4.99.-</ecNumber>
    </recommendedName>
</protein>
<dbReference type="GO" id="GO:0005829">
    <property type="term" value="C:cytosol"/>
    <property type="evidence" value="ECO:0007669"/>
    <property type="project" value="UniProtKB-ARBA"/>
</dbReference>
<evidence type="ECO:0000256" key="6">
    <source>
        <dbReference type="PROSITE-ProRule" id="PRU00182"/>
    </source>
</evidence>
<dbReference type="PROSITE" id="PS50889">
    <property type="entry name" value="S4"/>
    <property type="match status" value="1"/>
</dbReference>
<accession>A0A2T5MET2</accession>